<feature type="region of interest" description="Disordered" evidence="6">
    <location>
        <begin position="580"/>
        <end position="600"/>
    </location>
</feature>
<dbReference type="GeneID" id="90035164"/>
<feature type="region of interest" description="Disordered" evidence="6">
    <location>
        <begin position="150"/>
        <end position="175"/>
    </location>
</feature>
<evidence type="ECO:0000256" key="4">
    <source>
        <dbReference type="ARBA" id="ARBA00023136"/>
    </source>
</evidence>
<reference evidence="9 10" key="1">
    <citation type="submission" date="2024-03" db="EMBL/GenBank/DDBJ databases">
        <title>Genome-scale model development and genomic sequencing of the oleaginous clade Lipomyces.</title>
        <authorList>
            <consortium name="Lawrence Berkeley National Laboratory"/>
            <person name="Czajka J.J."/>
            <person name="Han Y."/>
            <person name="Kim J."/>
            <person name="Mondo S.J."/>
            <person name="Hofstad B.A."/>
            <person name="Robles A."/>
            <person name="Haridas S."/>
            <person name="Riley R."/>
            <person name="LaButti K."/>
            <person name="Pangilinan J."/>
            <person name="Andreopoulos W."/>
            <person name="Lipzen A."/>
            <person name="Yan J."/>
            <person name="Wang M."/>
            <person name="Ng V."/>
            <person name="Grigoriev I.V."/>
            <person name="Spatafora J.W."/>
            <person name="Magnuson J.K."/>
            <person name="Baker S.E."/>
            <person name="Pomraning K.R."/>
        </authorList>
    </citation>
    <scope>NUCLEOTIDE SEQUENCE [LARGE SCALE GENOMIC DNA]</scope>
    <source>
        <strain evidence="9 10">Phaff 52-87</strain>
    </source>
</reference>
<feature type="compositionally biased region" description="Low complexity" evidence="6">
    <location>
        <begin position="667"/>
        <end position="680"/>
    </location>
</feature>
<keyword evidence="4 7" id="KW-0472">Membrane</keyword>
<feature type="region of interest" description="Disordered" evidence="6">
    <location>
        <begin position="375"/>
        <end position="396"/>
    </location>
</feature>
<feature type="coiled-coil region" evidence="5">
    <location>
        <begin position="527"/>
        <end position="554"/>
    </location>
</feature>
<feature type="region of interest" description="Disordered" evidence="6">
    <location>
        <begin position="60"/>
        <end position="90"/>
    </location>
</feature>
<feature type="transmembrane region" description="Helical" evidence="7">
    <location>
        <begin position="219"/>
        <end position="237"/>
    </location>
</feature>
<evidence type="ECO:0000256" key="1">
    <source>
        <dbReference type="ARBA" id="ARBA00004308"/>
    </source>
</evidence>
<proteinExistence type="predicted"/>
<feature type="compositionally biased region" description="Acidic residues" evidence="6">
    <location>
        <begin position="724"/>
        <end position="736"/>
    </location>
</feature>
<evidence type="ECO:0000259" key="8">
    <source>
        <dbReference type="Pfam" id="PF12632"/>
    </source>
</evidence>
<feature type="region of interest" description="Disordered" evidence="6">
    <location>
        <begin position="694"/>
        <end position="747"/>
    </location>
</feature>
<feature type="region of interest" description="Disordered" evidence="6">
    <location>
        <begin position="296"/>
        <end position="317"/>
    </location>
</feature>
<comment type="subcellular location">
    <subcellularLocation>
        <location evidence="1">Endomembrane system</location>
    </subcellularLocation>
</comment>
<feature type="compositionally biased region" description="Low complexity" evidence="6">
    <location>
        <begin position="60"/>
        <end position="77"/>
    </location>
</feature>
<feature type="compositionally biased region" description="Polar residues" evidence="6">
    <location>
        <begin position="557"/>
        <end position="570"/>
    </location>
</feature>
<keyword evidence="3 7" id="KW-1133">Transmembrane helix</keyword>
<keyword evidence="2 7" id="KW-0812">Transmembrane</keyword>
<dbReference type="Pfam" id="PF12632">
    <property type="entry name" value="Vezatin"/>
    <property type="match status" value="1"/>
</dbReference>
<sequence length="782" mass="87903">MASENSVFSDSPLGVYLKSVGDDIVSESDKECASSADSSTSSQYAPSLLTSMRKVRQSAASTTASSSSSISRPSFRSISERGQAHGFRMGKPGLRTFSLGNKRVMRKLRFQFLFSTPLKKRLGPRENSQFLERFRYILVTSQLLDENPSVAGYGQTENSSSQPNPQNPFDNTRTKNRRFAGIDGAQKYWVGSGGCVIVVAMLFSWMLRSSDKQAAIVAAKYRVVMALILFMIVFLFLHAHSWRKRLRSTRRTAVSYASQFVKSSHSFDANVSRTIGIVQEIEFISKGFNLPSLASSPASYNTPTSGPSKRRRFSGEDRSCRKLRSQIVSVLDLSLSLCLRSFEGLSELCDRTDLEKYFEIYDLNNAVAEQLENDMPSPRESEPVMHFGDFEDSDDEDESSRIESLFQLKQKFRKLHHTRRKLICCFLAMDASGGLSDTKKWNSIVQELGTLSEMIHRLSEELAASLLHKDVLGMVEFYAKAQQGDEEIKEGGTVKSDSGRINRRWSRSSAGESITSESRWRSHLQTLNSLSATLRNLEAKMYVLREDSSALERQDVRWSQQRGRTSSPVKTASIDGFLERSNSDMFGSPSGQQSAQGSSSQFQYVDNVIKQYESIGMDMRTMLREWETGKAKLYEAIQPFTDRRSGLFQKRSSGLWQPLRPNDEQESTSPSMQSMSSPTSMASIATFDGSVAAERYPPWSPQSFDGANGTDLAGFTPRVRNPDNDDDDDDDDDLILETEGTPLPLPMKSKMVDEIASAMVRQQDRILRAQRMRERDEDEDEE</sequence>
<feature type="region of interest" description="Disordered" evidence="6">
    <location>
        <begin position="651"/>
        <end position="680"/>
    </location>
</feature>
<evidence type="ECO:0000256" key="2">
    <source>
        <dbReference type="ARBA" id="ARBA00022692"/>
    </source>
</evidence>
<dbReference type="Proteomes" id="UP001498771">
    <property type="component" value="Unassembled WGS sequence"/>
</dbReference>
<evidence type="ECO:0000256" key="3">
    <source>
        <dbReference type="ARBA" id="ARBA00022989"/>
    </source>
</evidence>
<dbReference type="EMBL" id="JBBJBU010000004">
    <property type="protein sequence ID" value="KAK7205833.1"/>
    <property type="molecule type" value="Genomic_DNA"/>
</dbReference>
<comment type="caution">
    <text evidence="9">The sequence shown here is derived from an EMBL/GenBank/DDBJ whole genome shotgun (WGS) entry which is preliminary data.</text>
</comment>
<dbReference type="RefSeq" id="XP_064768866.1">
    <property type="nucleotide sequence ID" value="XM_064909652.1"/>
</dbReference>
<keyword evidence="5" id="KW-0175">Coiled coil</keyword>
<feature type="compositionally biased region" description="Low complexity" evidence="6">
    <location>
        <begin position="587"/>
        <end position="600"/>
    </location>
</feature>
<evidence type="ECO:0000256" key="5">
    <source>
        <dbReference type="SAM" id="Coils"/>
    </source>
</evidence>
<protein>
    <submittedName>
        <fullName evidence="9">Mysoin-binding motif of peroxisomes-domain-containing protein</fullName>
    </submittedName>
</protein>
<feature type="region of interest" description="Disordered" evidence="6">
    <location>
        <begin position="28"/>
        <end position="47"/>
    </location>
</feature>
<evidence type="ECO:0000256" key="7">
    <source>
        <dbReference type="SAM" id="Phobius"/>
    </source>
</evidence>
<evidence type="ECO:0000313" key="10">
    <source>
        <dbReference type="Proteomes" id="UP001498771"/>
    </source>
</evidence>
<feature type="compositionally biased region" description="Low complexity" evidence="6">
    <location>
        <begin position="33"/>
        <end position="47"/>
    </location>
</feature>
<feature type="region of interest" description="Disordered" evidence="6">
    <location>
        <begin position="555"/>
        <end position="574"/>
    </location>
</feature>
<accession>A0ABR1F9R8</accession>
<feature type="domain" description="Myosin-binding" evidence="8">
    <location>
        <begin position="198"/>
        <end position="540"/>
    </location>
</feature>
<keyword evidence="10" id="KW-1185">Reference proteome</keyword>
<evidence type="ECO:0000313" key="9">
    <source>
        <dbReference type="EMBL" id="KAK7205833.1"/>
    </source>
</evidence>
<gene>
    <name evidence="9" type="ORF">BZA70DRAFT_143483</name>
</gene>
<organism evidence="9 10">
    <name type="scientific">Myxozyma melibiosi</name>
    <dbReference type="NCBI Taxonomy" id="54550"/>
    <lineage>
        <taxon>Eukaryota</taxon>
        <taxon>Fungi</taxon>
        <taxon>Dikarya</taxon>
        <taxon>Ascomycota</taxon>
        <taxon>Saccharomycotina</taxon>
        <taxon>Lipomycetes</taxon>
        <taxon>Lipomycetales</taxon>
        <taxon>Lipomycetaceae</taxon>
        <taxon>Myxozyma</taxon>
    </lineage>
</organism>
<feature type="compositionally biased region" description="Polar residues" evidence="6">
    <location>
        <begin position="296"/>
        <end position="307"/>
    </location>
</feature>
<feature type="transmembrane region" description="Helical" evidence="7">
    <location>
        <begin position="188"/>
        <end position="207"/>
    </location>
</feature>
<dbReference type="InterPro" id="IPR026859">
    <property type="entry name" value="Myosin-bd"/>
</dbReference>
<evidence type="ECO:0000256" key="6">
    <source>
        <dbReference type="SAM" id="MobiDB-lite"/>
    </source>
</evidence>
<feature type="compositionally biased region" description="Polar residues" evidence="6">
    <location>
        <begin position="155"/>
        <end position="171"/>
    </location>
</feature>
<name>A0ABR1F9R8_9ASCO</name>